<dbReference type="AlphaFoldDB" id="A0A0D7ATD1"/>
<evidence type="ECO:0000256" key="1">
    <source>
        <dbReference type="SAM" id="MobiDB-lite"/>
    </source>
</evidence>
<evidence type="ECO:0000313" key="3">
    <source>
        <dbReference type="Proteomes" id="UP000054007"/>
    </source>
</evidence>
<feature type="region of interest" description="Disordered" evidence="1">
    <location>
        <begin position="264"/>
        <end position="288"/>
    </location>
</feature>
<feature type="region of interest" description="Disordered" evidence="1">
    <location>
        <begin position="167"/>
        <end position="186"/>
    </location>
</feature>
<protein>
    <submittedName>
        <fullName evidence="2">Uncharacterized protein</fullName>
    </submittedName>
</protein>
<name>A0A0D7ATD1_9AGAR</name>
<gene>
    <name evidence="2" type="ORF">CYLTODRAFT_459709</name>
</gene>
<accession>A0A0D7ATD1</accession>
<sequence>MSLPTNDSGLITQPMPARSPLNAEEAGNNPLGWEGGAWREYGKRAGKLVPNASTEEGRWLLEEMKAGRPLPDAYELSQGALTHIREELLDESWKRRKDEHGNPIPRWNYRPEREGIPYTGLPSVPLPPNNPPRMPGWDVYTPGPDLTEIFSTDNPYVRDQKQKLLARRQKGKGKPSEAAPIKPQEYSQNAAQAAYVEDVHAMEIDSPQPLYDPDIQFGGDGSPTIGPTQTLPPHVNTQVPADDFIPRFATGFDSHIQVQPSLGITSSQPTEANSSQPQPEAGTVQSQSMTDDALLELLGLPEDERHKLVLYKNQVSKMGEVMRNPIKPKASSTSDKIDWKLTKKMHFGMFDSFFHPTNVGQILCQYAGMLGSMSGEQIRSCFKRYGFTLTRMVRPHIKHDEAMPDWAALIKRRNVAKTIAPQLGVLVMLFRKQKRDTQDEAIYQSLQNGFALVTALMK</sequence>
<keyword evidence="3" id="KW-1185">Reference proteome</keyword>
<dbReference type="EMBL" id="KN880903">
    <property type="protein sequence ID" value="KIY61628.1"/>
    <property type="molecule type" value="Genomic_DNA"/>
</dbReference>
<proteinExistence type="predicted"/>
<feature type="region of interest" description="Disordered" evidence="1">
    <location>
        <begin position="1"/>
        <end position="37"/>
    </location>
</feature>
<evidence type="ECO:0000313" key="2">
    <source>
        <dbReference type="EMBL" id="KIY61628.1"/>
    </source>
</evidence>
<dbReference type="Proteomes" id="UP000054007">
    <property type="component" value="Unassembled WGS sequence"/>
</dbReference>
<organism evidence="2 3">
    <name type="scientific">Cylindrobasidium torrendii FP15055 ss-10</name>
    <dbReference type="NCBI Taxonomy" id="1314674"/>
    <lineage>
        <taxon>Eukaryota</taxon>
        <taxon>Fungi</taxon>
        <taxon>Dikarya</taxon>
        <taxon>Basidiomycota</taxon>
        <taxon>Agaricomycotina</taxon>
        <taxon>Agaricomycetes</taxon>
        <taxon>Agaricomycetidae</taxon>
        <taxon>Agaricales</taxon>
        <taxon>Marasmiineae</taxon>
        <taxon>Physalacriaceae</taxon>
        <taxon>Cylindrobasidium</taxon>
    </lineage>
</organism>
<reference evidence="2 3" key="1">
    <citation type="journal article" date="2015" name="Fungal Genet. Biol.">
        <title>Evolution of novel wood decay mechanisms in Agaricales revealed by the genome sequences of Fistulina hepatica and Cylindrobasidium torrendii.</title>
        <authorList>
            <person name="Floudas D."/>
            <person name="Held B.W."/>
            <person name="Riley R."/>
            <person name="Nagy L.G."/>
            <person name="Koehler G."/>
            <person name="Ransdell A.S."/>
            <person name="Younus H."/>
            <person name="Chow J."/>
            <person name="Chiniquy J."/>
            <person name="Lipzen A."/>
            <person name="Tritt A."/>
            <person name="Sun H."/>
            <person name="Haridas S."/>
            <person name="LaButti K."/>
            <person name="Ohm R.A."/>
            <person name="Kues U."/>
            <person name="Blanchette R.A."/>
            <person name="Grigoriev I.V."/>
            <person name="Minto R.E."/>
            <person name="Hibbett D.S."/>
        </authorList>
    </citation>
    <scope>NUCLEOTIDE SEQUENCE [LARGE SCALE GENOMIC DNA]</scope>
    <source>
        <strain evidence="2 3">FP15055 ss-10</strain>
    </source>
</reference>
<feature type="compositionally biased region" description="Polar residues" evidence="1">
    <location>
        <begin position="1"/>
        <end position="11"/>
    </location>
</feature>